<evidence type="ECO:0000259" key="1">
    <source>
        <dbReference type="Pfam" id="PF00551"/>
    </source>
</evidence>
<name>A0ABD5PME5_9EURY</name>
<evidence type="ECO:0000313" key="3">
    <source>
        <dbReference type="Proteomes" id="UP001595898"/>
    </source>
</evidence>
<dbReference type="InterPro" id="IPR002376">
    <property type="entry name" value="Formyl_transf_N"/>
</dbReference>
<proteinExistence type="predicted"/>
<feature type="domain" description="Formyl transferase N-terminal" evidence="1">
    <location>
        <begin position="118"/>
        <end position="222"/>
    </location>
</feature>
<comment type="caution">
    <text evidence="2">The sequence shown here is derived from an EMBL/GenBank/DDBJ whole genome shotgun (WGS) entry which is preliminary data.</text>
</comment>
<dbReference type="RefSeq" id="WP_250142611.1">
    <property type="nucleotide sequence ID" value="NZ_JALIQP010000008.1"/>
</dbReference>
<accession>A0ABD5PME5</accession>
<gene>
    <name evidence="2" type="ORF">ACFO5R_07425</name>
</gene>
<evidence type="ECO:0000313" key="2">
    <source>
        <dbReference type="EMBL" id="MFC4541755.1"/>
    </source>
</evidence>
<protein>
    <submittedName>
        <fullName evidence="2">Formyltransferase family protein</fullName>
    </submittedName>
</protein>
<dbReference type="Pfam" id="PF00551">
    <property type="entry name" value="Formyl_trans_N"/>
    <property type="match status" value="1"/>
</dbReference>
<reference evidence="2 3" key="1">
    <citation type="journal article" date="2019" name="Int. J. Syst. Evol. Microbiol.">
        <title>The Global Catalogue of Microorganisms (GCM) 10K type strain sequencing project: providing services to taxonomists for standard genome sequencing and annotation.</title>
        <authorList>
            <consortium name="The Broad Institute Genomics Platform"/>
            <consortium name="The Broad Institute Genome Sequencing Center for Infectious Disease"/>
            <person name="Wu L."/>
            <person name="Ma J."/>
        </authorList>
    </citation>
    <scope>NUCLEOTIDE SEQUENCE [LARGE SCALE GENOMIC DNA]</scope>
    <source>
        <strain evidence="2 3">WLHS5</strain>
    </source>
</reference>
<dbReference type="AlphaFoldDB" id="A0ABD5PME5"/>
<organism evidence="2 3">
    <name type="scientific">Halosolutus amylolyticus</name>
    <dbReference type="NCBI Taxonomy" id="2932267"/>
    <lineage>
        <taxon>Archaea</taxon>
        <taxon>Methanobacteriati</taxon>
        <taxon>Methanobacteriota</taxon>
        <taxon>Stenosarchaea group</taxon>
        <taxon>Halobacteria</taxon>
        <taxon>Halobacteriales</taxon>
        <taxon>Natrialbaceae</taxon>
        <taxon>Halosolutus</taxon>
    </lineage>
</organism>
<dbReference type="EMBL" id="JBHSFA010000004">
    <property type="protein sequence ID" value="MFC4541755.1"/>
    <property type="molecule type" value="Genomic_DNA"/>
</dbReference>
<dbReference type="Gene3D" id="3.40.50.170">
    <property type="entry name" value="Formyl transferase, N-terminal domain"/>
    <property type="match status" value="1"/>
</dbReference>
<dbReference type="SUPFAM" id="SSF53328">
    <property type="entry name" value="Formyltransferase"/>
    <property type="match status" value="1"/>
</dbReference>
<keyword evidence="3" id="KW-1185">Reference proteome</keyword>
<dbReference type="InterPro" id="IPR036477">
    <property type="entry name" value="Formyl_transf_N_sf"/>
</dbReference>
<sequence>MSTDDLQLGVLLAEPAMERWAAAAVEEAVRTADISVEQVILPVESESASSNRWERYATSVLEYGAWTPVLAWHRLVNTPPYLEKVPIDDLSWLDGAERIRTRTEPADGIGQRLPASTIDRIESAGIDLLFRRGFGILQGDVLAAPTHGVLSYHHGNVREYRGRPPGVWEFANDESTAGITLQRLTPTLDGGEIVVEKTIDVADCRTWQAVERTLFEHSTDMLATACTRLTEPTFEARTPDDLGPLYTCPGAVDTVRIELENARGKVANAIED</sequence>
<dbReference type="Proteomes" id="UP001595898">
    <property type="component" value="Unassembled WGS sequence"/>
</dbReference>